<dbReference type="InterPro" id="IPR046797">
    <property type="entry name" value="PDDEXK_12"/>
</dbReference>
<dbReference type="OrthoDB" id="4161186at2759"/>
<protein>
    <recommendedName>
        <fullName evidence="2">PD-(D/E)XK nuclease-like domain-containing protein</fullName>
    </recommendedName>
</protein>
<gene>
    <name evidence="3" type="ORF">NW766_003152</name>
</gene>
<evidence type="ECO:0000256" key="1">
    <source>
        <dbReference type="SAM" id="MobiDB-lite"/>
    </source>
</evidence>
<feature type="domain" description="PD-(D/E)XK nuclease-like" evidence="2">
    <location>
        <begin position="124"/>
        <end position="271"/>
    </location>
</feature>
<dbReference type="Pfam" id="PF20516">
    <property type="entry name" value="PDDEXK_12"/>
    <property type="match status" value="1"/>
</dbReference>
<dbReference type="Proteomes" id="UP001152130">
    <property type="component" value="Unassembled WGS sequence"/>
</dbReference>
<organism evidence="3 4">
    <name type="scientific">Fusarium irregulare</name>
    <dbReference type="NCBI Taxonomy" id="2494466"/>
    <lineage>
        <taxon>Eukaryota</taxon>
        <taxon>Fungi</taxon>
        <taxon>Dikarya</taxon>
        <taxon>Ascomycota</taxon>
        <taxon>Pezizomycotina</taxon>
        <taxon>Sordariomycetes</taxon>
        <taxon>Hypocreomycetidae</taxon>
        <taxon>Hypocreales</taxon>
        <taxon>Nectriaceae</taxon>
        <taxon>Fusarium</taxon>
        <taxon>Fusarium incarnatum-equiseti species complex</taxon>
    </lineage>
</organism>
<accession>A0A9W8PVR2</accession>
<evidence type="ECO:0000259" key="2">
    <source>
        <dbReference type="Pfam" id="PF20516"/>
    </source>
</evidence>
<name>A0A9W8PVR2_9HYPO</name>
<feature type="compositionally biased region" description="Low complexity" evidence="1">
    <location>
        <begin position="1"/>
        <end position="16"/>
    </location>
</feature>
<evidence type="ECO:0000313" key="3">
    <source>
        <dbReference type="EMBL" id="KAJ4019431.1"/>
    </source>
</evidence>
<reference evidence="3" key="1">
    <citation type="submission" date="2022-10" db="EMBL/GenBank/DDBJ databases">
        <title>Fusarium specimens isolated from Avocado Roots.</title>
        <authorList>
            <person name="Stajich J."/>
            <person name="Roper C."/>
            <person name="Heimlech-Rivalta G."/>
        </authorList>
    </citation>
    <scope>NUCLEOTIDE SEQUENCE</scope>
    <source>
        <strain evidence="3">CF00143</strain>
    </source>
</reference>
<comment type="caution">
    <text evidence="3">The sequence shown here is derived from an EMBL/GenBank/DDBJ whole genome shotgun (WGS) entry which is preliminary data.</text>
</comment>
<feature type="compositionally biased region" description="Basic and acidic residues" evidence="1">
    <location>
        <begin position="50"/>
        <end position="61"/>
    </location>
</feature>
<sequence length="283" mass="32174">MCSLSSTTSGSQQPGTNLPRTTPRDDARPTMKRKRADIDAPDQTSHPASRRSEPDTMKDGPSDSASSGPDMNKPWLIHKTLNLSDKDMPASLKAFYKRLLPLLRDKNIMPCSCMETSEWESKAIFQTLDNDAYYDQPSHGSEYAKQLLASVHDIVVKADKCHSMQCDKTGWNNLVYTRIINCAIKSVGTEMGDWRLDFLPCERAVVDRRYQEDLAIKPRVDYVFFMVPNSDEGHELLDIQTNHFDPTNFMTFQPTRKYPIMFSIKSKELHGEDPISPEHRLAA</sequence>
<evidence type="ECO:0000313" key="4">
    <source>
        <dbReference type="Proteomes" id="UP001152130"/>
    </source>
</evidence>
<dbReference type="EMBL" id="JAPDHF010000004">
    <property type="protein sequence ID" value="KAJ4019431.1"/>
    <property type="molecule type" value="Genomic_DNA"/>
</dbReference>
<keyword evidence="4" id="KW-1185">Reference proteome</keyword>
<proteinExistence type="predicted"/>
<feature type="region of interest" description="Disordered" evidence="1">
    <location>
        <begin position="1"/>
        <end position="73"/>
    </location>
</feature>
<dbReference type="AlphaFoldDB" id="A0A9W8PVR2"/>